<reference evidence="1 2" key="1">
    <citation type="submission" date="2018-06" db="EMBL/GenBank/DDBJ databases">
        <title>A transcriptomic atlas of mushroom development highlights an independent origin of complex multicellularity.</title>
        <authorList>
            <consortium name="DOE Joint Genome Institute"/>
            <person name="Krizsan K."/>
            <person name="Almasi E."/>
            <person name="Merenyi Z."/>
            <person name="Sahu N."/>
            <person name="Viragh M."/>
            <person name="Koszo T."/>
            <person name="Mondo S."/>
            <person name="Kiss B."/>
            <person name="Balint B."/>
            <person name="Kues U."/>
            <person name="Barry K."/>
            <person name="Hegedus J.C."/>
            <person name="Henrissat B."/>
            <person name="Johnson J."/>
            <person name="Lipzen A."/>
            <person name="Ohm R."/>
            <person name="Nagy I."/>
            <person name="Pangilinan J."/>
            <person name="Yan J."/>
            <person name="Xiong Y."/>
            <person name="Grigoriev I.V."/>
            <person name="Hibbett D.S."/>
            <person name="Nagy L.G."/>
        </authorList>
    </citation>
    <scope>NUCLEOTIDE SEQUENCE [LARGE SCALE GENOMIC DNA]</scope>
    <source>
        <strain evidence="1 2">SZMC22713</strain>
    </source>
</reference>
<dbReference type="VEuPathDB" id="FungiDB:BD410DRAFT_790276"/>
<dbReference type="EMBL" id="ML170184">
    <property type="protein sequence ID" value="TDL20926.1"/>
    <property type="molecule type" value="Genomic_DNA"/>
</dbReference>
<organism evidence="1 2">
    <name type="scientific">Rickenella mellea</name>
    <dbReference type="NCBI Taxonomy" id="50990"/>
    <lineage>
        <taxon>Eukaryota</taxon>
        <taxon>Fungi</taxon>
        <taxon>Dikarya</taxon>
        <taxon>Basidiomycota</taxon>
        <taxon>Agaricomycotina</taxon>
        <taxon>Agaricomycetes</taxon>
        <taxon>Hymenochaetales</taxon>
        <taxon>Rickenellaceae</taxon>
        <taxon>Rickenella</taxon>
    </lineage>
</organism>
<accession>A0A4Y7Q0U7</accession>
<dbReference type="AlphaFoldDB" id="A0A4Y7Q0U7"/>
<protein>
    <submittedName>
        <fullName evidence="1">Uncharacterized protein</fullName>
    </submittedName>
</protein>
<proteinExistence type="predicted"/>
<sequence>MSSNAPDGPAYQFEVTKITLTGIPEHAQIVANSGSFVECQILSPEMKLIKGFSSRNDGHLIQSKERPALEKDQKIVWTIDPLSEWTARIHNGCHMSVGAHLTYELKQKTVKATATISIEIDKPQTASSSGKDLMFGGMATSSTCTGVFNITATKIIVPKPKAIPKTQAAVEPSHPSK</sequence>
<keyword evidence="2" id="KW-1185">Reference proteome</keyword>
<gene>
    <name evidence="1" type="ORF">BD410DRAFT_790276</name>
</gene>
<name>A0A4Y7Q0U7_9AGAM</name>
<evidence type="ECO:0000313" key="2">
    <source>
        <dbReference type="Proteomes" id="UP000294933"/>
    </source>
</evidence>
<evidence type="ECO:0000313" key="1">
    <source>
        <dbReference type="EMBL" id="TDL20926.1"/>
    </source>
</evidence>
<dbReference type="Proteomes" id="UP000294933">
    <property type="component" value="Unassembled WGS sequence"/>
</dbReference>